<evidence type="ECO:0000313" key="1">
    <source>
        <dbReference type="EMBL" id="PWN53998.1"/>
    </source>
</evidence>
<sequence length="53" mass="5970">MSNFSAQSILVTYSCLALIVLTPGFSFFSLKRRGMHKDSIAPTCLKRYQDVAR</sequence>
<evidence type="ECO:0000313" key="2">
    <source>
        <dbReference type="Proteomes" id="UP000245626"/>
    </source>
</evidence>
<gene>
    <name evidence="1" type="ORF">IE53DRAFT_64836</name>
</gene>
<protein>
    <submittedName>
        <fullName evidence="1">Uncharacterized protein</fullName>
    </submittedName>
</protein>
<accession>A0ACD0P7A4</accession>
<name>A0ACD0P7A4_9BASI</name>
<keyword evidence="2" id="KW-1185">Reference proteome</keyword>
<dbReference type="Proteomes" id="UP000245626">
    <property type="component" value="Unassembled WGS sequence"/>
</dbReference>
<dbReference type="EMBL" id="KZ819701">
    <property type="protein sequence ID" value="PWN53998.1"/>
    <property type="molecule type" value="Genomic_DNA"/>
</dbReference>
<organism evidence="1 2">
    <name type="scientific">Violaceomyces palustris</name>
    <dbReference type="NCBI Taxonomy" id="1673888"/>
    <lineage>
        <taxon>Eukaryota</taxon>
        <taxon>Fungi</taxon>
        <taxon>Dikarya</taxon>
        <taxon>Basidiomycota</taxon>
        <taxon>Ustilaginomycotina</taxon>
        <taxon>Ustilaginomycetes</taxon>
        <taxon>Violaceomycetales</taxon>
        <taxon>Violaceomycetaceae</taxon>
        <taxon>Violaceomyces</taxon>
    </lineage>
</organism>
<reference evidence="1 2" key="1">
    <citation type="journal article" date="2018" name="Mol. Biol. Evol.">
        <title>Broad Genomic Sampling Reveals a Smut Pathogenic Ancestry of the Fungal Clade Ustilaginomycotina.</title>
        <authorList>
            <person name="Kijpornyongpan T."/>
            <person name="Mondo S.J."/>
            <person name="Barry K."/>
            <person name="Sandor L."/>
            <person name="Lee J."/>
            <person name="Lipzen A."/>
            <person name="Pangilinan J."/>
            <person name="LaButti K."/>
            <person name="Hainaut M."/>
            <person name="Henrissat B."/>
            <person name="Grigoriev I.V."/>
            <person name="Spatafora J.W."/>
            <person name="Aime M.C."/>
        </authorList>
    </citation>
    <scope>NUCLEOTIDE SEQUENCE [LARGE SCALE GENOMIC DNA]</scope>
    <source>
        <strain evidence="1 2">SA 807</strain>
    </source>
</reference>
<proteinExistence type="predicted"/>